<evidence type="ECO:0000313" key="1">
    <source>
        <dbReference type="EMBL" id="QQP31541.1"/>
    </source>
</evidence>
<feature type="non-terminal residue" evidence="1">
    <location>
        <position position="1"/>
    </location>
</feature>
<protein>
    <submittedName>
        <fullName evidence="1">Uncharacterized protein</fullName>
    </submittedName>
</protein>
<gene>
    <name evidence="1" type="ORF">FKW44_025167</name>
</gene>
<proteinExistence type="predicted"/>
<dbReference type="Proteomes" id="UP000595437">
    <property type="component" value="Chromosome 21"/>
</dbReference>
<dbReference type="AlphaFoldDB" id="A0A7T8JSG5"/>
<dbReference type="OrthoDB" id="2285229at2759"/>
<organism evidence="1 2">
    <name type="scientific">Caligus rogercresseyi</name>
    <name type="common">Sea louse</name>
    <dbReference type="NCBI Taxonomy" id="217165"/>
    <lineage>
        <taxon>Eukaryota</taxon>
        <taxon>Metazoa</taxon>
        <taxon>Ecdysozoa</taxon>
        <taxon>Arthropoda</taxon>
        <taxon>Crustacea</taxon>
        <taxon>Multicrustacea</taxon>
        <taxon>Hexanauplia</taxon>
        <taxon>Copepoda</taxon>
        <taxon>Siphonostomatoida</taxon>
        <taxon>Caligidae</taxon>
        <taxon>Caligus</taxon>
    </lineage>
</organism>
<dbReference type="EMBL" id="CP045910">
    <property type="protein sequence ID" value="QQP31541.1"/>
    <property type="molecule type" value="Genomic_DNA"/>
</dbReference>
<accession>A0A7T8JSG5</accession>
<evidence type="ECO:0000313" key="2">
    <source>
        <dbReference type="Proteomes" id="UP000595437"/>
    </source>
</evidence>
<name>A0A7T8JSG5_CALRO</name>
<sequence>YSFQKLSRQDPSFAFNAIIEDVFDDNVTLNVASHDATQVNFIQLIRSLSQDRSTYVFLSKRSEKYLLKSSITRLKKIRRWKELKKGQETGIRLLSSLHEEEEEDATAHAREEEEEEDFLESKARNLWKKMI</sequence>
<reference evidence="2" key="1">
    <citation type="submission" date="2021-01" db="EMBL/GenBank/DDBJ databases">
        <title>Caligus Genome Assembly.</title>
        <authorList>
            <person name="Gallardo-Escarate C."/>
        </authorList>
    </citation>
    <scope>NUCLEOTIDE SEQUENCE [LARGE SCALE GENOMIC DNA]</scope>
</reference>
<keyword evidence="2" id="KW-1185">Reference proteome</keyword>